<evidence type="ECO:0000256" key="2">
    <source>
        <dbReference type="ARBA" id="ARBA00023002"/>
    </source>
</evidence>
<evidence type="ECO:0000256" key="7">
    <source>
        <dbReference type="RuleBase" id="RU004417"/>
    </source>
</evidence>
<feature type="binding site" evidence="5">
    <location>
        <position position="70"/>
    </location>
    <ligand>
        <name>substrate</name>
    </ligand>
</feature>
<evidence type="ECO:0000259" key="8">
    <source>
        <dbReference type="SMART" id="SM00839"/>
    </source>
</evidence>
<accession>A0A0K8PCL0</accession>
<feature type="binding site" evidence="5">
    <location>
        <position position="362"/>
    </location>
    <ligand>
        <name>substrate</name>
    </ligand>
</feature>
<feature type="active site" description="Proton donor" evidence="4">
    <location>
        <position position="106"/>
    </location>
</feature>
<dbReference type="OrthoDB" id="9803297at2"/>
<protein>
    <recommendedName>
        <fullName evidence="3">Glutamate dehydrogenase</fullName>
    </recommendedName>
</protein>
<dbReference type="InterPro" id="IPR033524">
    <property type="entry name" value="Glu/Leu/Phe/Val_DH_AS"/>
</dbReference>
<keyword evidence="5" id="KW-0520">NAD</keyword>
<evidence type="ECO:0000256" key="5">
    <source>
        <dbReference type="PIRSR" id="PIRSR000185-2"/>
    </source>
</evidence>
<dbReference type="InterPro" id="IPR014362">
    <property type="entry name" value="Glu_DH"/>
</dbReference>
<feature type="binding site" evidence="5">
    <location>
        <position position="94"/>
    </location>
    <ligand>
        <name>substrate</name>
    </ligand>
</feature>
<gene>
    <name evidence="9" type="ORF">ATC1_12417</name>
</gene>
<dbReference type="STRING" id="1678840.ATC1_12417"/>
<keyword evidence="10" id="KW-1185">Reference proteome</keyword>
<feature type="site" description="Important for catalysis" evidence="6">
    <location>
        <position position="146"/>
    </location>
</feature>
<keyword evidence="2 3" id="KW-0560">Oxidoreductase</keyword>
<dbReference type="GO" id="GO:0000166">
    <property type="term" value="F:nucleotide binding"/>
    <property type="evidence" value="ECO:0007669"/>
    <property type="project" value="UniProtKB-KW"/>
</dbReference>
<dbReference type="InterPro" id="IPR006096">
    <property type="entry name" value="Glu/Leu/Phe/Val/Trp_DH_C"/>
</dbReference>
<feature type="binding site" evidence="5">
    <location>
        <position position="221"/>
    </location>
    <ligand>
        <name>NAD(+)</name>
        <dbReference type="ChEBI" id="CHEBI:57540"/>
    </ligand>
</feature>
<dbReference type="PIRSF" id="PIRSF000185">
    <property type="entry name" value="Glu_DH"/>
    <property type="match status" value="1"/>
</dbReference>
<dbReference type="PATRIC" id="fig|1678840.3.peg.996"/>
<dbReference type="GO" id="GO:0006538">
    <property type="term" value="P:L-glutamate catabolic process"/>
    <property type="evidence" value="ECO:0007669"/>
    <property type="project" value="TreeGrafter"/>
</dbReference>
<evidence type="ECO:0000313" key="10">
    <source>
        <dbReference type="Proteomes" id="UP000053370"/>
    </source>
</evidence>
<dbReference type="SUPFAM" id="SSF53223">
    <property type="entry name" value="Aminoacid dehydrogenase-like, N-terminal domain"/>
    <property type="match status" value="1"/>
</dbReference>
<feature type="binding site" evidence="5">
    <location>
        <position position="190"/>
    </location>
    <ligand>
        <name>NAD(+)</name>
        <dbReference type="ChEBI" id="CHEBI:57540"/>
    </ligand>
</feature>
<dbReference type="InterPro" id="IPR006097">
    <property type="entry name" value="Glu/Leu/Phe/Val/Trp_DH_dimer"/>
</dbReference>
<dbReference type="Proteomes" id="UP000053370">
    <property type="component" value="Unassembled WGS sequence"/>
</dbReference>
<evidence type="ECO:0000256" key="3">
    <source>
        <dbReference type="PIRNR" id="PIRNR000185"/>
    </source>
</evidence>
<dbReference type="Gene3D" id="3.40.50.720">
    <property type="entry name" value="NAD(P)-binding Rossmann-like Domain"/>
    <property type="match status" value="1"/>
</dbReference>
<dbReference type="Pfam" id="PF00208">
    <property type="entry name" value="ELFV_dehydrog"/>
    <property type="match status" value="1"/>
</dbReference>
<evidence type="ECO:0000256" key="1">
    <source>
        <dbReference type="ARBA" id="ARBA00006382"/>
    </source>
</evidence>
<dbReference type="InterPro" id="IPR036291">
    <property type="entry name" value="NAD(P)-bd_dom_sf"/>
</dbReference>
<dbReference type="PRINTS" id="PR00082">
    <property type="entry name" value="GLFDHDRGNASE"/>
</dbReference>
<dbReference type="InterPro" id="IPR046346">
    <property type="entry name" value="Aminoacid_DH-like_N_sf"/>
</dbReference>
<dbReference type="PROSITE" id="PS00074">
    <property type="entry name" value="GLFV_DEHYDROGENASE"/>
    <property type="match status" value="1"/>
</dbReference>
<dbReference type="InterPro" id="IPR033922">
    <property type="entry name" value="NAD_bind_Glu_DH"/>
</dbReference>
<dbReference type="EMBL" id="DF968180">
    <property type="protein sequence ID" value="GAP39880.1"/>
    <property type="molecule type" value="Genomic_DNA"/>
</dbReference>
<dbReference type="Gene3D" id="3.40.50.10860">
    <property type="entry name" value="Leucine Dehydrogenase, chain A, domain 1"/>
    <property type="match status" value="1"/>
</dbReference>
<dbReference type="CDD" id="cd01076">
    <property type="entry name" value="NAD_bind_1_Glu_DH"/>
    <property type="match status" value="1"/>
</dbReference>
<reference evidence="9" key="1">
    <citation type="journal article" date="2015" name="Genome Announc.">
        <title>Draft Genome Sequence of Anaerolineae Strain TC1, a Novel Isolate from a Methanogenic Wastewater Treatment System.</title>
        <authorList>
            <person name="Matsuura N."/>
            <person name="Tourlousse D.M."/>
            <person name="Sun L."/>
            <person name="Toyonaga M."/>
            <person name="Kuroda K."/>
            <person name="Ohashi A."/>
            <person name="Cruz R."/>
            <person name="Yamaguchi T."/>
            <person name="Sekiguchi Y."/>
        </authorList>
    </citation>
    <scope>NUCLEOTIDE SEQUENCE [LARGE SCALE GENOMIC DNA]</scope>
    <source>
        <strain evidence="9">TC1</strain>
    </source>
</reference>
<evidence type="ECO:0000313" key="9">
    <source>
        <dbReference type="EMBL" id="GAP39880.1"/>
    </source>
</evidence>
<dbReference type="GO" id="GO:0004352">
    <property type="term" value="F:glutamate dehydrogenase (NAD+) activity"/>
    <property type="evidence" value="ECO:0007669"/>
    <property type="project" value="TreeGrafter"/>
</dbReference>
<dbReference type="PANTHER" id="PTHR11606:SF13">
    <property type="entry name" value="GLUTAMATE DEHYDROGENASE 1, MITOCHONDRIAL"/>
    <property type="match status" value="1"/>
</dbReference>
<keyword evidence="5" id="KW-0547">Nucleotide-binding</keyword>
<dbReference type="SUPFAM" id="SSF51735">
    <property type="entry name" value="NAD(P)-binding Rossmann-fold domains"/>
    <property type="match status" value="1"/>
</dbReference>
<dbReference type="RefSeq" id="WP_062278678.1">
    <property type="nucleotide sequence ID" value="NZ_DF968180.1"/>
</dbReference>
<organism evidence="9">
    <name type="scientific">Flexilinea flocculi</name>
    <dbReference type="NCBI Taxonomy" id="1678840"/>
    <lineage>
        <taxon>Bacteria</taxon>
        <taxon>Bacillati</taxon>
        <taxon>Chloroflexota</taxon>
        <taxon>Anaerolineae</taxon>
        <taxon>Anaerolineales</taxon>
        <taxon>Anaerolineaceae</taxon>
        <taxon>Flexilinea</taxon>
    </lineage>
</organism>
<evidence type="ECO:0000256" key="4">
    <source>
        <dbReference type="PIRSR" id="PIRSR000185-1"/>
    </source>
</evidence>
<evidence type="ECO:0000256" key="6">
    <source>
        <dbReference type="PIRSR" id="PIRSR000185-3"/>
    </source>
</evidence>
<comment type="similarity">
    <text evidence="1 3 7">Belongs to the Glu/Leu/Phe/Val dehydrogenases family.</text>
</comment>
<dbReference type="Pfam" id="PF02812">
    <property type="entry name" value="ELFV_dehydrog_N"/>
    <property type="match status" value="1"/>
</dbReference>
<dbReference type="SMART" id="SM00839">
    <property type="entry name" value="ELFV_dehydrog"/>
    <property type="match status" value="1"/>
</dbReference>
<proteinExistence type="inferred from homology"/>
<name>A0A0K8PCL0_9CHLR</name>
<dbReference type="PANTHER" id="PTHR11606">
    <property type="entry name" value="GLUTAMATE DEHYDROGENASE"/>
    <property type="match status" value="1"/>
</dbReference>
<sequence>MSKEINPFELAQKQFDRVADMLDLDEEVRAFLRWPKKEFHVRIPVRMDNGELKIFDGYRVQHNDALGPHKGGLRFYQNETFDTVRALSLWMTWKCAVANVPLGGGKGGVVVDPTALSDREKERLLRGYARLLWKDFGPRTDVPAPDMGSNAQMMCWFMDEYSQLSGQYTPGVVTGKPVGAGGSLGRTQATGFGVVVCIREAMKKLGIDSKGTTAAIQGFGNVAQYTATNYIEKLKGIVKCVSCWDRIDKTSYTFYKADGIDPHFLMSITDQYGMIDKKLASENGYEILSGDAWRSLDVDVLIPAALEGQITLDNVNTISKQVKIIAEAANGPTTTEADEVIKKRNIFLIPDFLCNCGGVTCSYFESVQNDANFYWSEDEVLGKLDDKMSVAFNSVFGMAKERNVYMRDAAYMVAIQRVVTAMKLRGWV</sequence>
<feature type="domain" description="Glutamate/phenylalanine/leucine/valine/L-tryptophan dehydrogenase C-terminal" evidence="8">
    <location>
        <begin position="183"/>
        <end position="426"/>
    </location>
</feature>
<dbReference type="AlphaFoldDB" id="A0A0K8PCL0"/>
<dbReference type="InterPro" id="IPR006095">
    <property type="entry name" value="Glu/Leu/Phe/Val/Trp_DH"/>
</dbReference>